<evidence type="ECO:0000313" key="1">
    <source>
        <dbReference type="EMBL" id="GLQ87307.1"/>
    </source>
</evidence>
<dbReference type="Proteomes" id="UP001156627">
    <property type="component" value="Unassembled WGS sequence"/>
</dbReference>
<reference evidence="2" key="1">
    <citation type="journal article" date="2019" name="Int. J. Syst. Evol. Microbiol.">
        <title>The Global Catalogue of Microorganisms (GCM) 10K type strain sequencing project: providing services to taxonomists for standard genome sequencing and annotation.</title>
        <authorList>
            <consortium name="The Broad Institute Genomics Platform"/>
            <consortium name="The Broad Institute Genome Sequencing Center for Infectious Disease"/>
            <person name="Wu L."/>
            <person name="Ma J."/>
        </authorList>
    </citation>
    <scope>NUCLEOTIDE SEQUENCE [LARGE SCALE GENOMIC DNA]</scope>
    <source>
        <strain evidence="2">NBRC 111981</strain>
    </source>
</reference>
<gene>
    <name evidence="1" type="ORF">GCM10007898_08730</name>
</gene>
<proteinExistence type="predicted"/>
<name>A0ABQ5X6R6_9GAMM</name>
<dbReference type="EMBL" id="BSOA01000003">
    <property type="protein sequence ID" value="GLQ87307.1"/>
    <property type="molecule type" value="Genomic_DNA"/>
</dbReference>
<sequence length="74" mass="8297">MSSDQQFGEYRGIKFMHEYNGGSDSRSGVIYFPDDPTRHLVASGGSAHWEAEAKGLIDHYFREIDAEPDDDSEA</sequence>
<comment type="caution">
    <text evidence="1">The sequence shown here is derived from an EMBL/GenBank/DDBJ whole genome shotgun (WGS) entry which is preliminary data.</text>
</comment>
<keyword evidence="2" id="KW-1185">Reference proteome</keyword>
<evidence type="ECO:0000313" key="2">
    <source>
        <dbReference type="Proteomes" id="UP001156627"/>
    </source>
</evidence>
<organism evidence="1 2">
    <name type="scientific">Dyella flagellata</name>
    <dbReference type="NCBI Taxonomy" id="1867833"/>
    <lineage>
        <taxon>Bacteria</taxon>
        <taxon>Pseudomonadati</taxon>
        <taxon>Pseudomonadota</taxon>
        <taxon>Gammaproteobacteria</taxon>
        <taxon>Lysobacterales</taxon>
        <taxon>Rhodanobacteraceae</taxon>
        <taxon>Dyella</taxon>
    </lineage>
</organism>
<protein>
    <submittedName>
        <fullName evidence="1">Uncharacterized protein</fullName>
    </submittedName>
</protein>
<accession>A0ABQ5X6R6</accession>
<dbReference type="RefSeq" id="WP_284330732.1">
    <property type="nucleotide sequence ID" value="NZ_BSOA01000003.1"/>
</dbReference>